<name>A0A7C1B7Y1_9EURY</name>
<dbReference type="NCBIfam" id="NF002627">
    <property type="entry name" value="PRK02290.1-5"/>
    <property type="match status" value="1"/>
</dbReference>
<dbReference type="NCBIfam" id="NF002626">
    <property type="entry name" value="PRK02290.1-4"/>
    <property type="match status" value="1"/>
</dbReference>
<dbReference type="InterPro" id="IPR030960">
    <property type="entry name" value="DHQS/DOIS_N"/>
</dbReference>
<dbReference type="InterPro" id="IPR002812">
    <property type="entry name" value="DHQS"/>
</dbReference>
<dbReference type="InterPro" id="IPR056179">
    <property type="entry name" value="DHQS_C"/>
</dbReference>
<evidence type="ECO:0000256" key="1">
    <source>
        <dbReference type="ARBA" id="ARBA00022605"/>
    </source>
</evidence>
<dbReference type="GO" id="GO:0102042">
    <property type="term" value="F:dehydroquinate synthase activity"/>
    <property type="evidence" value="ECO:0007669"/>
    <property type="project" value="UniProtKB-EC"/>
</dbReference>
<evidence type="ECO:0000259" key="7">
    <source>
        <dbReference type="Pfam" id="PF26558"/>
    </source>
</evidence>
<evidence type="ECO:0000313" key="8">
    <source>
        <dbReference type="EMBL" id="HDM36649.1"/>
    </source>
</evidence>
<dbReference type="GO" id="GO:0003856">
    <property type="term" value="F:3-dehydroquinate synthase activity"/>
    <property type="evidence" value="ECO:0007669"/>
    <property type="project" value="InterPro"/>
</dbReference>
<protein>
    <recommendedName>
        <fullName evidence="5">3-dehydroquinate synthase</fullName>
        <shortName evidence="5">DHQ synthase</shortName>
        <ecNumber evidence="5">1.4.1.24</ecNumber>
    </recommendedName>
    <alternativeName>
        <fullName evidence="5">3-dehydroquinate synthase II</fullName>
    </alternativeName>
</protein>
<evidence type="ECO:0000259" key="6">
    <source>
        <dbReference type="Pfam" id="PF01959"/>
    </source>
</evidence>
<keyword evidence="2 5" id="KW-0560">Oxidoreductase</keyword>
<dbReference type="HAMAP" id="MF_01244">
    <property type="entry name" value="Arch_DHQ_synthase"/>
    <property type="match status" value="1"/>
</dbReference>
<accession>A0A7C1B7Y1</accession>
<feature type="domain" description="3-dehydroquinate synthase C-terminal" evidence="7">
    <location>
        <begin position="207"/>
        <end position="380"/>
    </location>
</feature>
<keyword evidence="4 5" id="KW-0057">Aromatic amino acid biosynthesis</keyword>
<keyword evidence="1 5" id="KW-0028">Amino-acid biosynthesis</keyword>
<dbReference type="PANTHER" id="PTHR33563:SF1">
    <property type="entry name" value="3-DEHYDROQUINATE SYNTHASE"/>
    <property type="match status" value="1"/>
</dbReference>
<dbReference type="Proteomes" id="UP000885863">
    <property type="component" value="Unassembled WGS sequence"/>
</dbReference>
<comment type="similarity">
    <text evidence="5">Belongs to the archaeal-type DHQ synthase family.</text>
</comment>
<comment type="function">
    <text evidence="5">Catalyzes the oxidative deamination and cyclization of 2-amino-3,7-dideoxy-D-threo-hept-6-ulosonic acid (ADH) to yield 3-dehydroquinate (DHQ), which is fed into the canonical shikimic pathway of aromatic amino acid biosynthesis.</text>
</comment>
<dbReference type="PIRSF" id="PIRSF006655">
    <property type="entry name" value="DHQ_synth"/>
    <property type="match status" value="1"/>
</dbReference>
<sequence>MSETKEVWVRADEGTWDEYRKPRITTALESGVDCVLVEESDVERVRELGKIRVAAFGDNPMADVIVIGKRGEGDGTLEFPVDLGRSKDLETLKELSREGYKVASYVIIKNKDYERLAAELAKASDYLIVIGTDWKVIPLENLIAELQGYDCKIIAGVKDADEAKLALETLEHGADGVLLDADDPAEIKRVMGVVEEIEKGRVPLTPAKVIQVKQLGMGDRVCVDTCSLMETGEGMLIGSASDALFLVHAETEESPYVASRPFRVNAGAVHAYILVGDKTRYLSELKSGDPVMIVDRDGRTRDAVVGRVKIERRPLILIEAEVGDRRFSTILQNAETIKLVDRDGNPISVADIKVGDEVLVYLEEGGRHFGMKVEESILER</sequence>
<proteinExistence type="inferred from homology"/>
<dbReference type="GO" id="GO:0008652">
    <property type="term" value="P:amino acid biosynthetic process"/>
    <property type="evidence" value="ECO:0007669"/>
    <property type="project" value="UniProtKB-KW"/>
</dbReference>
<dbReference type="PANTHER" id="PTHR33563">
    <property type="match status" value="1"/>
</dbReference>
<dbReference type="Pfam" id="PF01959">
    <property type="entry name" value="DHQS"/>
    <property type="match status" value="1"/>
</dbReference>
<dbReference type="GO" id="GO:0009073">
    <property type="term" value="P:aromatic amino acid family biosynthetic process"/>
    <property type="evidence" value="ECO:0007669"/>
    <property type="project" value="UniProtKB-UniRule"/>
</dbReference>
<evidence type="ECO:0000256" key="5">
    <source>
        <dbReference type="HAMAP-Rule" id="MF_01244"/>
    </source>
</evidence>
<comment type="caution">
    <text evidence="8">The sequence shown here is derived from an EMBL/GenBank/DDBJ whole genome shotgun (WGS) entry which is preliminary data.</text>
</comment>
<evidence type="ECO:0000256" key="2">
    <source>
        <dbReference type="ARBA" id="ARBA00023002"/>
    </source>
</evidence>
<dbReference type="EC" id="1.4.1.24" evidence="5"/>
<dbReference type="EMBL" id="DQZR01000227">
    <property type="protein sequence ID" value="HDM36649.1"/>
    <property type="molecule type" value="Genomic_DNA"/>
</dbReference>
<reference evidence="8" key="1">
    <citation type="journal article" date="2020" name="mSystems">
        <title>Genome- and Community-Level Interaction Insights into Carbon Utilization and Element Cycling Functions of Hydrothermarchaeota in Hydrothermal Sediment.</title>
        <authorList>
            <person name="Zhou Z."/>
            <person name="Liu Y."/>
            <person name="Xu W."/>
            <person name="Pan J."/>
            <person name="Luo Z.H."/>
            <person name="Li M."/>
        </authorList>
    </citation>
    <scope>NUCLEOTIDE SEQUENCE [LARGE SCALE GENOMIC DNA]</scope>
    <source>
        <strain evidence="8">HyVt-185</strain>
    </source>
</reference>
<organism evidence="8">
    <name type="scientific">Candidatus Syntropharchaeum butanivorans</name>
    <dbReference type="NCBI Taxonomy" id="1839936"/>
    <lineage>
        <taxon>Archaea</taxon>
        <taxon>Methanobacteriati</taxon>
        <taxon>Methanobacteriota</taxon>
        <taxon>Stenosarchaea group</taxon>
        <taxon>Methanomicrobia</taxon>
        <taxon>Methanosarcinales</taxon>
        <taxon>ANME-2 cluster</taxon>
        <taxon>Candidatus Syntropharchaeum</taxon>
    </lineage>
</organism>
<dbReference type="AlphaFoldDB" id="A0A7C1B7Y1"/>
<dbReference type="GO" id="GO:0051287">
    <property type="term" value="F:NAD binding"/>
    <property type="evidence" value="ECO:0007669"/>
    <property type="project" value="UniProtKB-UniRule"/>
</dbReference>
<evidence type="ECO:0000256" key="3">
    <source>
        <dbReference type="ARBA" id="ARBA00023027"/>
    </source>
</evidence>
<keyword evidence="3 5" id="KW-0520">NAD</keyword>
<dbReference type="Pfam" id="PF26558">
    <property type="entry name" value="DHQS_2nd"/>
    <property type="match status" value="1"/>
</dbReference>
<evidence type="ECO:0000256" key="4">
    <source>
        <dbReference type="ARBA" id="ARBA00023141"/>
    </source>
</evidence>
<gene>
    <name evidence="5" type="primary">aroB'</name>
    <name evidence="8" type="ORF">ENG09_05320</name>
</gene>
<feature type="domain" description="3-dehydroquinate synthase N-terminal" evidence="6">
    <location>
        <begin position="4"/>
        <end position="193"/>
    </location>
</feature>
<comment type="catalytic activity">
    <reaction evidence="5">
        <text>2-amino-2,3,7-trideoxy-D-lyxo-hept-6-ulosonate + NAD(+) + H2O = 3-dehydroquinate + NH4(+) + NADH + H(+)</text>
        <dbReference type="Rhea" id="RHEA:25956"/>
        <dbReference type="ChEBI" id="CHEBI:15377"/>
        <dbReference type="ChEBI" id="CHEBI:15378"/>
        <dbReference type="ChEBI" id="CHEBI:28938"/>
        <dbReference type="ChEBI" id="CHEBI:32364"/>
        <dbReference type="ChEBI" id="CHEBI:57540"/>
        <dbReference type="ChEBI" id="CHEBI:57945"/>
        <dbReference type="ChEBI" id="CHEBI:58859"/>
        <dbReference type="EC" id="1.4.1.24"/>
    </reaction>
</comment>